<dbReference type="PIRSF" id="PIRSF012294">
    <property type="entry name" value="ATR_EutT"/>
    <property type="match status" value="1"/>
</dbReference>
<dbReference type="OrthoDB" id="306726at2"/>
<dbReference type="InterPro" id="IPR016030">
    <property type="entry name" value="CblAdoTrfase-like"/>
</dbReference>
<dbReference type="GO" id="GO:0005524">
    <property type="term" value="F:ATP binding"/>
    <property type="evidence" value="ECO:0007669"/>
    <property type="project" value="UniProtKB-KW"/>
</dbReference>
<dbReference type="GO" id="GO:0009236">
    <property type="term" value="P:cobalamin biosynthetic process"/>
    <property type="evidence" value="ECO:0007669"/>
    <property type="project" value="InterPro"/>
</dbReference>
<keyword evidence="1 5" id="KW-0808">Transferase</keyword>
<feature type="domain" description="Cobalamin adenosyltransferase-like" evidence="4">
    <location>
        <begin position="84"/>
        <end position="246"/>
    </location>
</feature>
<evidence type="ECO:0000313" key="6">
    <source>
        <dbReference type="Proteomes" id="UP000239863"/>
    </source>
</evidence>
<proteinExistence type="predicted"/>
<evidence type="ECO:0000313" key="5">
    <source>
        <dbReference type="EMBL" id="PPK48286.1"/>
    </source>
</evidence>
<dbReference type="GeneID" id="75089441"/>
<dbReference type="STRING" id="37659.GCA_000703125_00491"/>
<dbReference type="SUPFAM" id="SSF89028">
    <property type="entry name" value="Cobalamin adenosyltransferase-like"/>
    <property type="match status" value="1"/>
</dbReference>
<dbReference type="Proteomes" id="UP000239863">
    <property type="component" value="Unassembled WGS sequence"/>
</dbReference>
<dbReference type="GO" id="GO:0008817">
    <property type="term" value="F:corrinoid adenosyltransferase activity"/>
    <property type="evidence" value="ECO:0007669"/>
    <property type="project" value="InterPro"/>
</dbReference>
<dbReference type="RefSeq" id="WP_029451169.1">
    <property type="nucleotide sequence ID" value="NZ_PTIS01000008.1"/>
</dbReference>
<evidence type="ECO:0000256" key="2">
    <source>
        <dbReference type="ARBA" id="ARBA00022741"/>
    </source>
</evidence>
<comment type="caution">
    <text evidence="5">The sequence shown here is derived from an EMBL/GenBank/DDBJ whole genome shotgun (WGS) entry which is preliminary data.</text>
</comment>
<organism evidence="5 6">
    <name type="scientific">Clostridium algidicarnis DSM 15099</name>
    <dbReference type="NCBI Taxonomy" id="1121295"/>
    <lineage>
        <taxon>Bacteria</taxon>
        <taxon>Bacillati</taxon>
        <taxon>Bacillota</taxon>
        <taxon>Clostridia</taxon>
        <taxon>Eubacteriales</taxon>
        <taxon>Clostridiaceae</taxon>
        <taxon>Clostridium</taxon>
    </lineage>
</organism>
<protein>
    <submittedName>
        <fullName evidence="5">Ethanolamine utilization cobalamin adenosyltransferase</fullName>
    </submittedName>
</protein>
<evidence type="ECO:0000259" key="4">
    <source>
        <dbReference type="Pfam" id="PF01923"/>
    </source>
</evidence>
<dbReference type="Pfam" id="PF01923">
    <property type="entry name" value="Cob_adeno_trans"/>
    <property type="match status" value="1"/>
</dbReference>
<keyword evidence="2" id="KW-0547">Nucleotide-binding</keyword>
<evidence type="ECO:0000256" key="1">
    <source>
        <dbReference type="ARBA" id="ARBA00022679"/>
    </source>
</evidence>
<dbReference type="AlphaFoldDB" id="A0A2S6FXK4"/>
<accession>A0A2S6FXK4</accession>
<gene>
    <name evidence="5" type="ORF">BD821_10847</name>
</gene>
<name>A0A2S6FXK4_9CLOT</name>
<dbReference type="InterPro" id="IPR009194">
    <property type="entry name" value="AdoTrfase_EutT"/>
</dbReference>
<dbReference type="EMBL" id="PTIS01000008">
    <property type="protein sequence ID" value="PPK48286.1"/>
    <property type="molecule type" value="Genomic_DNA"/>
</dbReference>
<dbReference type="GO" id="GO:0006580">
    <property type="term" value="P:ethanolamine metabolic process"/>
    <property type="evidence" value="ECO:0007669"/>
    <property type="project" value="InterPro"/>
</dbReference>
<reference evidence="5 6" key="1">
    <citation type="submission" date="2018-02" db="EMBL/GenBank/DDBJ databases">
        <title>Genomic Encyclopedia of Archaeal and Bacterial Type Strains, Phase II (KMG-II): from individual species to whole genera.</title>
        <authorList>
            <person name="Goeker M."/>
        </authorList>
    </citation>
    <scope>NUCLEOTIDE SEQUENCE [LARGE SCALE GENOMIC DNA]</scope>
    <source>
        <strain evidence="5 6">DSM 15099</strain>
    </source>
</reference>
<dbReference type="InterPro" id="IPR036451">
    <property type="entry name" value="CblAdoTrfase-like_sf"/>
</dbReference>
<keyword evidence="3" id="KW-0067">ATP-binding</keyword>
<evidence type="ECO:0000256" key="3">
    <source>
        <dbReference type="ARBA" id="ARBA00022840"/>
    </source>
</evidence>
<sequence length="253" mass="29334">MSVLTESTLRSKLKNQNVSEYIVEKGVIITPSAKQYLQDKKIKLVYNNDIKVNETIKSSNALELKEKTFNPRYEHIDGGFFEDKPEHMTQLNGNKLVCKDHRRIVLRGRLDSLQSKILRAQILCKNLDEKLVLKDLEEILDYVRKILECEVTEKPLPMVNLIGLSEKELRAYSHDPKKYLNTDHIIYPSYKMGDVVVELNRLRTESREVEIVAFNAFKNEDGELSRNDIALAMNRLSSCFYVMMCKVVSGKYK</sequence>
<dbReference type="Gene3D" id="1.20.1200.10">
    <property type="entry name" value="Cobalamin adenosyltransferase-like"/>
    <property type="match status" value="1"/>
</dbReference>